<protein>
    <submittedName>
        <fullName evidence="2">Uncharacterized protein</fullName>
    </submittedName>
</protein>
<dbReference type="AlphaFoldDB" id="A0A4S1CKH4"/>
<dbReference type="RefSeq" id="WP_135868540.1">
    <property type="nucleotide sequence ID" value="NZ_SRSC01000001.1"/>
</dbReference>
<sequence>MRVVALLLFFLLLLPGAALAEGFSGYAELKGIGYSERSPGDPYAAGWGTLFGKWEERLAESQLTASLRAEWLTSPQTSPLVFDPADRKLRRPPLSIPELWLRVPLASSHDLELGRFQLGWGKTDGYSPADAFLPRDLTDPFADEKLPLWGVRASGQEENLRYQAVLVPVTTPWRIPPLGSRNAPIASGALPQGTVLREADDAPPLPGFAALRLLATHGDWDLGVWARTGVRPAPILRFTINPALQDGPVPVVTVTRRYPREHAAGVEVSRVAGSYVLRGELAALFSGDAELGDAVIATLSLERGFGDGTLLVTLAGNAIDPPVDPTLLFDRGALPALIVAWNRTEEWGAWKAVWDCGLERGDGILKGEVAYNVTDTWKVTVGGDLPYGSRQGALGALHDARRLVAAVRRSW</sequence>
<proteinExistence type="predicted"/>
<dbReference type="EMBL" id="SRSC01000001">
    <property type="protein sequence ID" value="TGU74205.1"/>
    <property type="molecule type" value="Genomic_DNA"/>
</dbReference>
<evidence type="ECO:0000256" key="1">
    <source>
        <dbReference type="SAM" id="SignalP"/>
    </source>
</evidence>
<feature type="signal peptide" evidence="1">
    <location>
        <begin position="1"/>
        <end position="20"/>
    </location>
</feature>
<organism evidence="2 3">
    <name type="scientific">Geomonas terrae</name>
    <dbReference type="NCBI Taxonomy" id="2562681"/>
    <lineage>
        <taxon>Bacteria</taxon>
        <taxon>Pseudomonadati</taxon>
        <taxon>Thermodesulfobacteriota</taxon>
        <taxon>Desulfuromonadia</taxon>
        <taxon>Geobacterales</taxon>
        <taxon>Geobacteraceae</taxon>
        <taxon>Geomonas</taxon>
    </lineage>
</organism>
<keyword evidence="3" id="KW-1185">Reference proteome</keyword>
<gene>
    <name evidence="2" type="ORF">E4633_01680</name>
</gene>
<keyword evidence="1" id="KW-0732">Signal</keyword>
<dbReference type="Proteomes" id="UP000306416">
    <property type="component" value="Unassembled WGS sequence"/>
</dbReference>
<evidence type="ECO:0000313" key="3">
    <source>
        <dbReference type="Proteomes" id="UP000306416"/>
    </source>
</evidence>
<feature type="chain" id="PRO_5020902323" evidence="1">
    <location>
        <begin position="21"/>
        <end position="411"/>
    </location>
</feature>
<comment type="caution">
    <text evidence="2">The sequence shown here is derived from an EMBL/GenBank/DDBJ whole genome shotgun (WGS) entry which is preliminary data.</text>
</comment>
<accession>A0A4S1CKH4</accession>
<evidence type="ECO:0000313" key="2">
    <source>
        <dbReference type="EMBL" id="TGU74205.1"/>
    </source>
</evidence>
<name>A0A4S1CKH4_9BACT</name>
<reference evidence="2 3" key="1">
    <citation type="submission" date="2019-04" db="EMBL/GenBank/DDBJ databases">
        <title>Geobacter oryzae sp. nov., ferric-reducing bacteria isolated from paddy soil.</title>
        <authorList>
            <person name="Xu Z."/>
            <person name="Masuda Y."/>
            <person name="Itoh H."/>
            <person name="Senoo K."/>
        </authorList>
    </citation>
    <scope>NUCLEOTIDE SEQUENCE [LARGE SCALE GENOMIC DNA]</scope>
    <source>
        <strain evidence="2 3">Red111</strain>
    </source>
</reference>